<dbReference type="PANTHER" id="PTHR30246">
    <property type="entry name" value="2-KETO-3-DEOXY-6-PHOSPHOGLUCONATE ALDOLASE"/>
    <property type="match status" value="1"/>
</dbReference>
<dbReference type="EMBL" id="JXTG01000002">
    <property type="protein sequence ID" value="KIP21920.1"/>
    <property type="molecule type" value="Genomic_DNA"/>
</dbReference>
<gene>
    <name evidence="6" type="ORF">JV16_00466</name>
</gene>
<dbReference type="InterPro" id="IPR000887">
    <property type="entry name" value="Aldlse_KDPG_KHG"/>
</dbReference>
<dbReference type="Gene3D" id="3.20.20.70">
    <property type="entry name" value="Aldolase class I"/>
    <property type="match status" value="1"/>
</dbReference>
<evidence type="ECO:0000256" key="5">
    <source>
        <dbReference type="ARBA" id="ARBA00023277"/>
    </source>
</evidence>
<dbReference type="Proteomes" id="UP000032047">
    <property type="component" value="Unassembled WGS sequence"/>
</dbReference>
<keyword evidence="4 6" id="KW-0456">Lyase</keyword>
<dbReference type="GO" id="GO:0008675">
    <property type="term" value="F:2-dehydro-3-deoxy-phosphogluconate aldolase activity"/>
    <property type="evidence" value="ECO:0007669"/>
    <property type="project" value="UniProtKB-EC"/>
</dbReference>
<keyword evidence="5" id="KW-0119">Carbohydrate metabolism</keyword>
<evidence type="ECO:0000256" key="1">
    <source>
        <dbReference type="ARBA" id="ARBA00004761"/>
    </source>
</evidence>
<comment type="caution">
    <text evidence="6">The sequence shown here is derived from an EMBL/GenBank/DDBJ whole genome shotgun (WGS) entry which is preliminary data.</text>
</comment>
<dbReference type="SUPFAM" id="SSF51569">
    <property type="entry name" value="Aldolase"/>
    <property type="match status" value="1"/>
</dbReference>
<evidence type="ECO:0000313" key="6">
    <source>
        <dbReference type="EMBL" id="KIP21920.1"/>
    </source>
</evidence>
<protein>
    <submittedName>
        <fullName evidence="6">2-dehydro-3-deoxy-phosphogluconate aldolase</fullName>
        <ecNumber evidence="6">4.1.2.14</ecNumber>
    </submittedName>
</protein>
<dbReference type="PANTHER" id="PTHR30246:SF1">
    <property type="entry name" value="2-DEHYDRO-3-DEOXY-6-PHOSPHOGALACTONATE ALDOLASE-RELATED"/>
    <property type="match status" value="1"/>
</dbReference>
<organism evidence="6 7">
    <name type="scientific">Anoxybacillus ayderensis</name>
    <dbReference type="NCBI Taxonomy" id="265546"/>
    <lineage>
        <taxon>Bacteria</taxon>
        <taxon>Bacillati</taxon>
        <taxon>Bacillota</taxon>
        <taxon>Bacilli</taxon>
        <taxon>Bacillales</taxon>
        <taxon>Anoxybacillaceae</taxon>
        <taxon>Anoxybacillus</taxon>
    </lineage>
</organism>
<comment type="subunit">
    <text evidence="3">Homotrimer.</text>
</comment>
<evidence type="ECO:0000256" key="3">
    <source>
        <dbReference type="ARBA" id="ARBA00011233"/>
    </source>
</evidence>
<reference evidence="6 7" key="1">
    <citation type="submission" date="2015-01" db="EMBL/GenBank/DDBJ databases">
        <title>Genome sequence of Anoxybacillus ayderensis strain AB04.</title>
        <authorList>
            <person name="Belduz A.O."/>
            <person name="Canakci S."/>
            <person name="Chan K.-G."/>
            <person name="Kahar U.M."/>
            <person name="Yaakob A.S."/>
            <person name="Chan C.S."/>
            <person name="Goh K.M."/>
        </authorList>
    </citation>
    <scope>NUCLEOTIDE SEQUENCE [LARGE SCALE GENOMIC DNA]</scope>
    <source>
        <strain evidence="6 7">AB04</strain>
    </source>
</reference>
<proteinExistence type="inferred from homology"/>
<dbReference type="AlphaFoldDB" id="A0A0D0G9C5"/>
<dbReference type="CDD" id="cd00452">
    <property type="entry name" value="KDPG_aldolase"/>
    <property type="match status" value="1"/>
</dbReference>
<dbReference type="InterPro" id="IPR013785">
    <property type="entry name" value="Aldolase_TIM"/>
</dbReference>
<dbReference type="NCBIfam" id="TIGR01182">
    <property type="entry name" value="eda"/>
    <property type="match status" value="1"/>
</dbReference>
<name>A0A0D0G9C5_9BACL</name>
<keyword evidence="7" id="KW-1185">Reference proteome</keyword>
<evidence type="ECO:0000313" key="7">
    <source>
        <dbReference type="Proteomes" id="UP000032047"/>
    </source>
</evidence>
<dbReference type="RefSeq" id="WP_042534078.1">
    <property type="nucleotide sequence ID" value="NZ_JXTG01000002.1"/>
</dbReference>
<evidence type="ECO:0000256" key="2">
    <source>
        <dbReference type="ARBA" id="ARBA00006906"/>
    </source>
</evidence>
<evidence type="ECO:0000256" key="4">
    <source>
        <dbReference type="ARBA" id="ARBA00023239"/>
    </source>
</evidence>
<accession>A0A0D0G9C5</accession>
<comment type="similarity">
    <text evidence="2">Belongs to the KHG/KDPG aldolase family.</text>
</comment>
<sequence length="218" mass="23538">MDVKLRIRDIRVVPVIRGATVDNVIPIGLALQRGGISIMEITMETSEALRALEKAVIELGEMVIGAGTVLDTETASRAIATGAQFIVSPFLSIDVIQMTKQNRVVSIAGGLTPTEIVNAFQHGADMVKIFPAHVFGPNYIRSLKEPLPHIPLIATGGINTKTAGEYIKAGVDAIGVGNSLVSVKDGLGKDRWKIITERAAQWVSIVQKEREKKTNELY</sequence>
<dbReference type="EC" id="4.1.2.14" evidence="6"/>
<dbReference type="Pfam" id="PF01081">
    <property type="entry name" value="Aldolase"/>
    <property type="match status" value="1"/>
</dbReference>
<dbReference type="PATRIC" id="fig|265546.4.peg.485"/>
<comment type="pathway">
    <text evidence="1">Carbohydrate acid metabolism.</text>
</comment>